<accession>A0A4V4H344</accession>
<dbReference type="STRING" id="52838.A0A4V4H344"/>
<evidence type="ECO:0000313" key="12">
    <source>
        <dbReference type="EMBL" id="THU46856.1"/>
    </source>
</evidence>
<dbReference type="AlphaFoldDB" id="A0A4V4H344"/>
<evidence type="ECO:0000256" key="6">
    <source>
        <dbReference type="ARBA" id="ARBA00022833"/>
    </source>
</evidence>
<dbReference type="GO" id="GO:0005829">
    <property type="term" value="C:cytosol"/>
    <property type="evidence" value="ECO:0007669"/>
    <property type="project" value="TreeGrafter"/>
</dbReference>
<comment type="caution">
    <text evidence="12">The sequence shown here is derived from an EMBL/GenBank/DDBJ whole genome shotgun (WGS) entry which is preliminary data.</text>
</comment>
<dbReference type="FunFam" id="3.40.50.1980:FF:000001">
    <property type="entry name" value="Histidinol dehydrogenase"/>
    <property type="match status" value="1"/>
</dbReference>
<dbReference type="EC" id="1.1.1.23" evidence="3"/>
<keyword evidence="13" id="KW-1185">Reference proteome</keyword>
<dbReference type="SUPFAM" id="SSF53720">
    <property type="entry name" value="ALDH-like"/>
    <property type="match status" value="1"/>
</dbReference>
<dbReference type="GO" id="GO:0009570">
    <property type="term" value="C:chloroplast stroma"/>
    <property type="evidence" value="ECO:0007669"/>
    <property type="project" value="TreeGrafter"/>
</dbReference>
<keyword evidence="5" id="KW-0479">Metal-binding</keyword>
<keyword evidence="7" id="KW-0560">Oxidoreductase</keyword>
<dbReference type="GO" id="GO:0004399">
    <property type="term" value="F:histidinol dehydrogenase activity"/>
    <property type="evidence" value="ECO:0007669"/>
    <property type="project" value="UniProtKB-EC"/>
</dbReference>
<gene>
    <name evidence="12" type="ORF">C4D60_Mb09t09330</name>
</gene>
<dbReference type="PANTHER" id="PTHR21256:SF2">
    <property type="entry name" value="HISTIDINE BIOSYNTHESIS TRIFUNCTIONAL PROTEIN"/>
    <property type="match status" value="1"/>
</dbReference>
<organism evidence="12 13">
    <name type="scientific">Musa balbisiana</name>
    <name type="common">Banana</name>
    <dbReference type="NCBI Taxonomy" id="52838"/>
    <lineage>
        <taxon>Eukaryota</taxon>
        <taxon>Viridiplantae</taxon>
        <taxon>Streptophyta</taxon>
        <taxon>Embryophyta</taxon>
        <taxon>Tracheophyta</taxon>
        <taxon>Spermatophyta</taxon>
        <taxon>Magnoliopsida</taxon>
        <taxon>Liliopsida</taxon>
        <taxon>Zingiberales</taxon>
        <taxon>Musaceae</taxon>
        <taxon>Musa</taxon>
    </lineage>
</organism>
<feature type="compositionally biased region" description="Basic and acidic residues" evidence="11">
    <location>
        <begin position="33"/>
        <end position="44"/>
    </location>
</feature>
<dbReference type="InterPro" id="IPR012131">
    <property type="entry name" value="Hstdl_DH"/>
</dbReference>
<comment type="cofactor">
    <cofactor evidence="1">
        <name>Zn(2+)</name>
        <dbReference type="ChEBI" id="CHEBI:29105"/>
    </cofactor>
</comment>
<evidence type="ECO:0000256" key="10">
    <source>
        <dbReference type="ARBA" id="ARBA00049489"/>
    </source>
</evidence>
<keyword evidence="8" id="KW-0520">NAD</keyword>
<keyword evidence="6" id="KW-0862">Zinc</keyword>
<evidence type="ECO:0000256" key="3">
    <source>
        <dbReference type="ARBA" id="ARBA00012965"/>
    </source>
</evidence>
<keyword evidence="4" id="KW-0028">Amino-acid biosynthesis</keyword>
<dbReference type="Pfam" id="PF00815">
    <property type="entry name" value="Histidinol_dh"/>
    <property type="match status" value="1"/>
</dbReference>
<dbReference type="FunFam" id="1.20.5.1300:FF:000002">
    <property type="entry name" value="Histidinol dehydrogenase, chloroplastic"/>
    <property type="match status" value="1"/>
</dbReference>
<protein>
    <recommendedName>
        <fullName evidence="3">histidinol dehydrogenase</fullName>
        <ecNumber evidence="3">1.1.1.23</ecNumber>
    </recommendedName>
</protein>
<dbReference type="GO" id="GO:0051287">
    <property type="term" value="F:NAD binding"/>
    <property type="evidence" value="ECO:0007669"/>
    <property type="project" value="InterPro"/>
</dbReference>
<evidence type="ECO:0000256" key="4">
    <source>
        <dbReference type="ARBA" id="ARBA00022605"/>
    </source>
</evidence>
<comment type="pathway">
    <text evidence="2">Amino-acid biosynthesis; L-histidine biosynthesis; L-histidine from 5-phospho-alpha-D-ribose 1-diphosphate: step 9/9.</text>
</comment>
<name>A0A4V4H344_MUSBA</name>
<evidence type="ECO:0000256" key="5">
    <source>
        <dbReference type="ARBA" id="ARBA00022723"/>
    </source>
</evidence>
<dbReference type="Gene3D" id="1.20.5.1300">
    <property type="match status" value="1"/>
</dbReference>
<comment type="catalytic activity">
    <reaction evidence="10">
        <text>L-histidinol + 2 NAD(+) + H2O = L-histidine + 2 NADH + 3 H(+)</text>
        <dbReference type="Rhea" id="RHEA:20641"/>
        <dbReference type="ChEBI" id="CHEBI:15377"/>
        <dbReference type="ChEBI" id="CHEBI:15378"/>
        <dbReference type="ChEBI" id="CHEBI:57540"/>
        <dbReference type="ChEBI" id="CHEBI:57595"/>
        <dbReference type="ChEBI" id="CHEBI:57699"/>
        <dbReference type="ChEBI" id="CHEBI:57945"/>
        <dbReference type="EC" id="1.1.1.23"/>
    </reaction>
</comment>
<evidence type="ECO:0000256" key="7">
    <source>
        <dbReference type="ARBA" id="ARBA00023002"/>
    </source>
</evidence>
<dbReference type="GO" id="GO:0046872">
    <property type="term" value="F:metal ion binding"/>
    <property type="evidence" value="ECO:0007669"/>
    <property type="project" value="UniProtKB-KW"/>
</dbReference>
<sequence length="255" mass="27921">MVNIGIEVQRTWRSRGCIGRSHSTTNKWKQNKNRPDSHNHDPSSRVRSGSGFPSVATALVEPVVIGSASELLHYCRGFKNYDGHTLSPRHGLSRPTSLPRKHGPDSHVVLVVAGDGVDIDAIQAEVSNQCASLPRGEYASKALSHSFVVFARDMVEAISFSNLYAPEHLIINVRMRKGSVFLGQWTPESVGDYASGTNHVLPTYEYARMYSGSLTEEGLKNIGPHVAKMAEVEGLEAHKRAVTLRLQEIEAALPA</sequence>
<reference evidence="12 13" key="1">
    <citation type="journal article" date="2019" name="Nat. Plants">
        <title>Genome sequencing of Musa balbisiana reveals subgenome evolution and function divergence in polyploid bananas.</title>
        <authorList>
            <person name="Yao X."/>
        </authorList>
    </citation>
    <scope>NUCLEOTIDE SEQUENCE [LARGE SCALE GENOMIC DNA]</scope>
    <source>
        <strain evidence="13">cv. DH-PKW</strain>
        <tissue evidence="12">Leaves</tissue>
    </source>
</reference>
<dbReference type="PANTHER" id="PTHR21256">
    <property type="entry name" value="HISTIDINOL DEHYDROGENASE HDH"/>
    <property type="match status" value="1"/>
</dbReference>
<feature type="region of interest" description="Disordered" evidence="11">
    <location>
        <begin position="17"/>
        <end position="51"/>
    </location>
</feature>
<dbReference type="Gene3D" id="3.40.50.1980">
    <property type="entry name" value="Nitrogenase molybdenum iron protein domain"/>
    <property type="match status" value="1"/>
</dbReference>
<keyword evidence="9" id="KW-0368">Histidine biosynthesis</keyword>
<evidence type="ECO:0000313" key="13">
    <source>
        <dbReference type="Proteomes" id="UP000317650"/>
    </source>
</evidence>
<evidence type="ECO:0000256" key="11">
    <source>
        <dbReference type="SAM" id="MobiDB-lite"/>
    </source>
</evidence>
<proteinExistence type="predicted"/>
<evidence type="ECO:0000256" key="8">
    <source>
        <dbReference type="ARBA" id="ARBA00023027"/>
    </source>
</evidence>
<evidence type="ECO:0000256" key="2">
    <source>
        <dbReference type="ARBA" id="ARBA00004940"/>
    </source>
</evidence>
<dbReference type="GO" id="GO:0000105">
    <property type="term" value="P:L-histidine biosynthetic process"/>
    <property type="evidence" value="ECO:0007669"/>
    <property type="project" value="UniProtKB-KW"/>
</dbReference>
<evidence type="ECO:0000256" key="1">
    <source>
        <dbReference type="ARBA" id="ARBA00001947"/>
    </source>
</evidence>
<dbReference type="InterPro" id="IPR016161">
    <property type="entry name" value="Ald_DH/histidinol_DH"/>
</dbReference>
<evidence type="ECO:0000256" key="9">
    <source>
        <dbReference type="ARBA" id="ARBA00023102"/>
    </source>
</evidence>
<dbReference type="EMBL" id="PYDT01000010">
    <property type="protein sequence ID" value="THU46856.1"/>
    <property type="molecule type" value="Genomic_DNA"/>
</dbReference>
<dbReference type="Proteomes" id="UP000317650">
    <property type="component" value="Chromosome 9"/>
</dbReference>